<organism evidence="2">
    <name type="scientific">Oryza meridionalis</name>
    <dbReference type="NCBI Taxonomy" id="40149"/>
    <lineage>
        <taxon>Eukaryota</taxon>
        <taxon>Viridiplantae</taxon>
        <taxon>Streptophyta</taxon>
        <taxon>Embryophyta</taxon>
        <taxon>Tracheophyta</taxon>
        <taxon>Spermatophyta</taxon>
        <taxon>Magnoliopsida</taxon>
        <taxon>Liliopsida</taxon>
        <taxon>Poales</taxon>
        <taxon>Poaceae</taxon>
        <taxon>BOP clade</taxon>
        <taxon>Oryzoideae</taxon>
        <taxon>Oryzeae</taxon>
        <taxon>Oryzinae</taxon>
        <taxon>Oryza</taxon>
    </lineage>
</organism>
<feature type="chain" id="PRO_5002358154" description="Secreted protein" evidence="1">
    <location>
        <begin position="19"/>
        <end position="99"/>
    </location>
</feature>
<keyword evidence="1" id="KW-0732">Signal</keyword>
<dbReference type="Gramene" id="OMERI07G19130.1">
    <property type="protein sequence ID" value="OMERI07G19130.1"/>
    <property type="gene ID" value="OMERI07G19130"/>
</dbReference>
<feature type="signal peptide" evidence="1">
    <location>
        <begin position="1"/>
        <end position="18"/>
    </location>
</feature>
<dbReference type="HOGENOM" id="CLU_2324304_0_0_1"/>
<evidence type="ECO:0000313" key="3">
    <source>
        <dbReference type="Proteomes" id="UP000008021"/>
    </source>
</evidence>
<name>A0A0E0EEM4_9ORYZ</name>
<dbReference type="EnsemblPlants" id="OMERI07G19130.1">
    <property type="protein sequence ID" value="OMERI07G19130.1"/>
    <property type="gene ID" value="OMERI07G19130"/>
</dbReference>
<evidence type="ECO:0000313" key="2">
    <source>
        <dbReference type="EnsemblPlants" id="OMERI07G19130.1"/>
    </source>
</evidence>
<keyword evidence="3" id="KW-1185">Reference proteome</keyword>
<evidence type="ECO:0000256" key="1">
    <source>
        <dbReference type="SAM" id="SignalP"/>
    </source>
</evidence>
<reference evidence="2" key="2">
    <citation type="submission" date="2018-05" db="EMBL/GenBank/DDBJ databases">
        <title>OmerRS3 (Oryza meridionalis Reference Sequence Version 3).</title>
        <authorList>
            <person name="Zhang J."/>
            <person name="Kudrna D."/>
            <person name="Lee S."/>
            <person name="Talag J."/>
            <person name="Welchert J."/>
            <person name="Wing R.A."/>
        </authorList>
    </citation>
    <scope>NUCLEOTIDE SEQUENCE [LARGE SCALE GENOMIC DNA]</scope>
    <source>
        <strain evidence="2">cv. OR44</strain>
    </source>
</reference>
<protein>
    <recommendedName>
        <fullName evidence="4">Secreted protein</fullName>
    </recommendedName>
</protein>
<accession>A0A0E0EEM4</accession>
<dbReference type="AlphaFoldDB" id="A0A0E0EEM4"/>
<dbReference type="Proteomes" id="UP000008021">
    <property type="component" value="Chromosome 7"/>
</dbReference>
<proteinExistence type="predicted"/>
<sequence>MSLPVISFSFAVLRCFSAVPGAASPLKMSLPVRLKNREEKLELCLEVTTCAFLPGVCEVEPFAELRGLGSSGGAKMSWPLSSFDFALDICLFILLSSSL</sequence>
<reference evidence="2" key="1">
    <citation type="submission" date="2015-04" db="UniProtKB">
        <authorList>
            <consortium name="EnsemblPlants"/>
        </authorList>
    </citation>
    <scope>IDENTIFICATION</scope>
</reference>
<evidence type="ECO:0008006" key="4">
    <source>
        <dbReference type="Google" id="ProtNLM"/>
    </source>
</evidence>